<proteinExistence type="predicted"/>
<keyword evidence="2" id="KW-1185">Reference proteome</keyword>
<dbReference type="RefSeq" id="WP_215503310.1">
    <property type="nucleotide sequence ID" value="NZ_CP076361.1"/>
</dbReference>
<evidence type="ECO:0000313" key="2">
    <source>
        <dbReference type="Proteomes" id="UP000679352"/>
    </source>
</evidence>
<evidence type="ECO:0000313" key="1">
    <source>
        <dbReference type="EMBL" id="QWK91120.1"/>
    </source>
</evidence>
<evidence type="ECO:0008006" key="3">
    <source>
        <dbReference type="Google" id="ProtNLM"/>
    </source>
</evidence>
<dbReference type="Proteomes" id="UP000679352">
    <property type="component" value="Chromosome"/>
</dbReference>
<dbReference type="AlphaFoldDB" id="A0A975P780"/>
<dbReference type="KEGG" id="gfu:KM031_04215"/>
<dbReference type="EMBL" id="CP076361">
    <property type="protein sequence ID" value="QWK91120.1"/>
    <property type="molecule type" value="Genomic_DNA"/>
</dbReference>
<accession>A0A975P780</accession>
<organism evidence="1 2">
    <name type="scientific">Gemmobacter fulvus</name>
    <dbReference type="NCBI Taxonomy" id="2840474"/>
    <lineage>
        <taxon>Bacteria</taxon>
        <taxon>Pseudomonadati</taxon>
        <taxon>Pseudomonadota</taxon>
        <taxon>Alphaproteobacteria</taxon>
        <taxon>Rhodobacterales</taxon>
        <taxon>Paracoccaceae</taxon>
        <taxon>Gemmobacter</taxon>
    </lineage>
</organism>
<name>A0A975P780_9RHOB</name>
<sequence length="464" mass="49313">MRHRLSGGWRAGLFSLAVALCLYTPLRAEQGVAIPVDQARAAAVLAWQHGDLETAQALTTRLLAADAQDPLAHHLTALMALAEGDLGTAQQAARRAYGAARSDLQRRNAALVAANIAARQERGVALRYWLRQATEAATTPEDRQSGQRALAQLRQISPWTATLRFSASPSNNVNGGADSPFNEIDGVPGFGTLDGDLQALSGFVAVANADLSYRLRQSAQSETRLTAGLYLKRVKLSDAAERQAVTLSGSDLASNALDLGLSHAMRPAGLPGTLDVDLGFGLGEDGDSGTRTTRIGLRHSLPVSDATELSFGMGWDMEEETIARGRTQRMPQINLSASHLRANGDRIGASASAYKVDSVNGQQRRSGGMLRASYALGAPVGPFRLSGSLGGSLAHYEDYMVGLIQPPGGRRDQTLFGEVNLMMPEVSWAGFAPQMTVRASRTDSNISAFDSTQVGIVFGLKSLF</sequence>
<reference evidence="1" key="1">
    <citation type="submission" date="2021-06" db="EMBL/GenBank/DDBJ databases">
        <title>Direct submission.</title>
        <authorList>
            <person name="Lee C.-S."/>
            <person name="Jin L."/>
        </authorList>
    </citation>
    <scope>NUCLEOTIDE SEQUENCE</scope>
    <source>
        <strain evidence="1">Con5</strain>
    </source>
</reference>
<protein>
    <recommendedName>
        <fullName evidence="3">DUF560 domain-containing protein</fullName>
    </recommendedName>
</protein>
<gene>
    <name evidence="1" type="ORF">KM031_04215</name>
</gene>